<evidence type="ECO:0000256" key="1">
    <source>
        <dbReference type="SAM" id="Coils"/>
    </source>
</evidence>
<gene>
    <name evidence="2" type="ORF">DPMN_098019</name>
</gene>
<feature type="coiled-coil region" evidence="1">
    <location>
        <begin position="245"/>
        <end position="272"/>
    </location>
</feature>
<evidence type="ECO:0000313" key="3">
    <source>
        <dbReference type="Proteomes" id="UP000828390"/>
    </source>
</evidence>
<dbReference type="AlphaFoldDB" id="A0A9D4R691"/>
<dbReference type="Proteomes" id="UP000828390">
    <property type="component" value="Unassembled WGS sequence"/>
</dbReference>
<feature type="coiled-coil region" evidence="1">
    <location>
        <begin position="303"/>
        <end position="337"/>
    </location>
</feature>
<evidence type="ECO:0000313" key="2">
    <source>
        <dbReference type="EMBL" id="KAH3855452.1"/>
    </source>
</evidence>
<organism evidence="2 3">
    <name type="scientific">Dreissena polymorpha</name>
    <name type="common">Zebra mussel</name>
    <name type="synonym">Mytilus polymorpha</name>
    <dbReference type="NCBI Taxonomy" id="45954"/>
    <lineage>
        <taxon>Eukaryota</taxon>
        <taxon>Metazoa</taxon>
        <taxon>Spiralia</taxon>
        <taxon>Lophotrochozoa</taxon>
        <taxon>Mollusca</taxon>
        <taxon>Bivalvia</taxon>
        <taxon>Autobranchia</taxon>
        <taxon>Heteroconchia</taxon>
        <taxon>Euheterodonta</taxon>
        <taxon>Imparidentia</taxon>
        <taxon>Neoheterodontei</taxon>
        <taxon>Myida</taxon>
        <taxon>Dreissenoidea</taxon>
        <taxon>Dreissenidae</taxon>
        <taxon>Dreissena</taxon>
    </lineage>
</organism>
<comment type="caution">
    <text evidence="2">The sequence shown here is derived from an EMBL/GenBank/DDBJ whole genome shotgun (WGS) entry which is preliminary data.</text>
</comment>
<name>A0A9D4R691_DREPO</name>
<proteinExistence type="predicted"/>
<keyword evidence="3" id="KW-1185">Reference proteome</keyword>
<reference evidence="2" key="2">
    <citation type="submission" date="2020-11" db="EMBL/GenBank/DDBJ databases">
        <authorList>
            <person name="McCartney M.A."/>
            <person name="Auch B."/>
            <person name="Kono T."/>
            <person name="Mallez S."/>
            <person name="Becker A."/>
            <person name="Gohl D.M."/>
            <person name="Silverstein K.A.T."/>
            <person name="Koren S."/>
            <person name="Bechman K.B."/>
            <person name="Herman A."/>
            <person name="Abrahante J.E."/>
            <person name="Garbe J."/>
        </authorList>
    </citation>
    <scope>NUCLEOTIDE SEQUENCE</scope>
    <source>
        <strain evidence="2">Duluth1</strain>
        <tissue evidence="2">Whole animal</tissue>
    </source>
</reference>
<dbReference type="EMBL" id="JAIWYP010000003">
    <property type="protein sequence ID" value="KAH3855452.1"/>
    <property type="molecule type" value="Genomic_DNA"/>
</dbReference>
<reference evidence="2" key="1">
    <citation type="journal article" date="2019" name="bioRxiv">
        <title>The Genome of the Zebra Mussel, Dreissena polymorpha: A Resource for Invasive Species Research.</title>
        <authorList>
            <person name="McCartney M.A."/>
            <person name="Auch B."/>
            <person name="Kono T."/>
            <person name="Mallez S."/>
            <person name="Zhang Y."/>
            <person name="Obille A."/>
            <person name="Becker A."/>
            <person name="Abrahante J.E."/>
            <person name="Garbe J."/>
            <person name="Badalamenti J.P."/>
            <person name="Herman A."/>
            <person name="Mangelson H."/>
            <person name="Liachko I."/>
            <person name="Sullivan S."/>
            <person name="Sone E.D."/>
            <person name="Koren S."/>
            <person name="Silverstein K.A.T."/>
            <person name="Beckman K.B."/>
            <person name="Gohl D.M."/>
        </authorList>
    </citation>
    <scope>NUCLEOTIDE SEQUENCE</scope>
    <source>
        <strain evidence="2">Duluth1</strain>
        <tissue evidence="2">Whole animal</tissue>
    </source>
</reference>
<sequence>MLGPYCQAIGLDEMAIDNNTFPDVDNINNGVVLELKSFCDARKYTDNKYIKILSSLTPDISLSNERTVLSKINRIKDQKICLQSKKKVSGYKNVNELLQKSFCAPAAQSQAPMTTSNSDLKVHAESETEIGSKKCSKEVQTEICARNKSTCDDTKQLNVLKHQIKLLEQSKNKMTAEFSDQRLNLVETKSMIGHYSVKNVNKRDQTARTNLNKLRDLQRLLIKQNKSIYAVQTDNNKIIILVEENACLKNQVQTLTVQLEKEKGEKVALQKANSYLRCEVSKLCNVANASNDIIPSHSSAESLKQAKLDVEERDLIIAELEEEIDSLKSNKIKSKNERGMYSENIHLCIMELAGLEVAVEKMSPVIQVVMRHVAGKELQKKDLPSSSTSHNIVDEGHYIAKVYIANRLENCESWGLC</sequence>
<protein>
    <submittedName>
        <fullName evidence="2">Uncharacterized protein</fullName>
    </submittedName>
</protein>
<accession>A0A9D4R691</accession>
<keyword evidence="1" id="KW-0175">Coiled coil</keyword>